<dbReference type="EMBL" id="QXIT01000013">
    <property type="protein sequence ID" value="RIE10811.1"/>
    <property type="molecule type" value="Genomic_DNA"/>
</dbReference>
<dbReference type="InterPro" id="IPR051010">
    <property type="entry name" value="BCAA_transport"/>
</dbReference>
<dbReference type="Proteomes" id="UP000266260">
    <property type="component" value="Unassembled WGS sequence"/>
</dbReference>
<sequence>MLTITSMALVGCKSSAALTIPIGLNAELTGGLPVVGASCKNAALMAVKEVNDAGGLTVGGKQYQIKLFVEDNGYKADQSVAVQQKLITQDNVVAIVGPNASVMAVPASEIAESSKVLMISPWSTNPNTTIDSKTGQPKKYVFRACFIDTFQASVDAKFAMNKLGAKRVAILYDLGNDAFVGQSTFFKNTFTQLGGTITDVETYTTGDKDFSAQFTKIKASNPDLIFLPSMYNEAPVQIKQAHALGIKVPFLGTDGWSSQDLITLGGKDVEGCFFSAHYAPDIATPIAQKFIADYKTAYGAVPDDVAALCYDSFGLLFQALKTAGKVDRQAVRDALATIPNYQGVTGTMQFKEGSGDPIKSAVMLQIKNGKFVYYSTAEP</sequence>
<reference evidence="4 5" key="1">
    <citation type="submission" date="2018-09" db="EMBL/GenBank/DDBJ databases">
        <title>Discovery and Ecogenomic Context for Candidatus Cryosericales, a Global Caldiserica Order Active in Thawing Permafrost.</title>
        <authorList>
            <person name="Martinez M.A."/>
            <person name="Woodcroft B.J."/>
            <person name="Ignacio Espinoza J.C."/>
            <person name="Zayed A."/>
            <person name="Singleton C.M."/>
            <person name="Boyd J."/>
            <person name="Li Y.-F."/>
            <person name="Purvine S."/>
            <person name="Maughan H."/>
            <person name="Hodgkins S.B."/>
            <person name="Anderson D."/>
            <person name="Sederholm M."/>
            <person name="Temperton B."/>
            <person name="Saleska S.R."/>
            <person name="Tyson G.W."/>
            <person name="Rich V.I."/>
        </authorList>
    </citation>
    <scope>NUCLEOTIDE SEQUENCE [LARGE SCALE GENOMIC DNA]</scope>
    <source>
        <strain evidence="4 5">SMC6</strain>
    </source>
</reference>
<evidence type="ECO:0000256" key="1">
    <source>
        <dbReference type="ARBA" id="ARBA00010062"/>
    </source>
</evidence>
<dbReference type="PANTHER" id="PTHR30483">
    <property type="entry name" value="LEUCINE-SPECIFIC-BINDING PROTEIN"/>
    <property type="match status" value="1"/>
</dbReference>
<gene>
    <name evidence="4" type="ORF">SMC6_00540</name>
</gene>
<dbReference type="AlphaFoldDB" id="A0A398DIF7"/>
<accession>A0A398DIF7</accession>
<dbReference type="PANTHER" id="PTHR30483:SF6">
    <property type="entry name" value="PERIPLASMIC BINDING PROTEIN OF ABC TRANSPORTER FOR NATURAL AMINO ACIDS"/>
    <property type="match status" value="1"/>
</dbReference>
<dbReference type="Pfam" id="PF13458">
    <property type="entry name" value="Peripla_BP_6"/>
    <property type="match status" value="1"/>
</dbReference>
<keyword evidence="2" id="KW-0732">Signal</keyword>
<dbReference type="SUPFAM" id="SSF53822">
    <property type="entry name" value="Periplasmic binding protein-like I"/>
    <property type="match status" value="1"/>
</dbReference>
<dbReference type="CDD" id="cd06347">
    <property type="entry name" value="PBP1_ABC_LivK_ligand_binding-like"/>
    <property type="match status" value="1"/>
</dbReference>
<evidence type="ECO:0000259" key="3">
    <source>
        <dbReference type="Pfam" id="PF13458"/>
    </source>
</evidence>
<proteinExistence type="inferred from homology"/>
<comment type="caution">
    <text evidence="4">The sequence shown here is derived from an EMBL/GenBank/DDBJ whole genome shotgun (WGS) entry which is preliminary data.</text>
</comment>
<keyword evidence="5" id="KW-1185">Reference proteome</keyword>
<evidence type="ECO:0000256" key="2">
    <source>
        <dbReference type="ARBA" id="ARBA00022729"/>
    </source>
</evidence>
<organism evidence="4 5">
    <name type="scientific">Candidatus Cryosericum odellii</name>
    <dbReference type="NCBI Taxonomy" id="2290917"/>
    <lineage>
        <taxon>Bacteria</taxon>
        <taxon>Pseudomonadati</taxon>
        <taxon>Caldisericota/Cryosericota group</taxon>
        <taxon>Candidatus Cryosericota</taxon>
        <taxon>Candidatus Cryosericia</taxon>
        <taxon>Candidatus Cryosericales</taxon>
        <taxon>Candidatus Cryosericaceae</taxon>
        <taxon>Candidatus Cryosericum</taxon>
    </lineage>
</organism>
<evidence type="ECO:0000313" key="4">
    <source>
        <dbReference type="EMBL" id="RIE10811.1"/>
    </source>
</evidence>
<protein>
    <submittedName>
        <fullName evidence="4">Ethanolamine utilization protein EutJ</fullName>
    </submittedName>
</protein>
<dbReference type="RefSeq" id="WP_119175305.1">
    <property type="nucleotide sequence ID" value="NZ_QXIT01000013.1"/>
</dbReference>
<dbReference type="InterPro" id="IPR028081">
    <property type="entry name" value="Leu-bd"/>
</dbReference>
<name>A0A398DIF7_9BACT</name>
<dbReference type="Gene3D" id="3.40.50.2300">
    <property type="match status" value="2"/>
</dbReference>
<comment type="similarity">
    <text evidence="1">Belongs to the leucine-binding protein family.</text>
</comment>
<feature type="domain" description="Leucine-binding protein" evidence="3">
    <location>
        <begin position="19"/>
        <end position="369"/>
    </location>
</feature>
<evidence type="ECO:0000313" key="5">
    <source>
        <dbReference type="Proteomes" id="UP000266260"/>
    </source>
</evidence>
<dbReference type="InterPro" id="IPR028082">
    <property type="entry name" value="Peripla_BP_I"/>
</dbReference>